<reference evidence="2 3" key="1">
    <citation type="submission" date="2017-05" db="EMBL/GenBank/DDBJ databases">
        <title>The complete genome sequence of Deinococcus ficus isolated from the rhizosphere of the Ficus religiosa L. in Taiwan.</title>
        <authorList>
            <person name="Wu K.-M."/>
            <person name="Liao T.-L."/>
            <person name="Liu Y.-M."/>
            <person name="Young C.-C."/>
            <person name="Tsai S.-F."/>
        </authorList>
    </citation>
    <scope>NUCLEOTIDE SEQUENCE [LARGE SCALE GENOMIC DNA]</scope>
    <source>
        <strain evidence="2 3">CC-FR2-10</strain>
        <plasmid evidence="3">pdfi1</plasmid>
    </source>
</reference>
<dbReference type="EMBL" id="CP021082">
    <property type="protein sequence ID" value="ASN82757.1"/>
    <property type="molecule type" value="Genomic_DNA"/>
</dbReference>
<gene>
    <name evidence="2" type="ORF">DFI_16505</name>
</gene>
<accession>A0A221T1I0</accession>
<sequence>MTPTAWLWLLIITGLLGTALLLARAAWHGHQQAHSGWGAPAGLAGLLFCAALIIALKQQPVWGVGQVVTTVMVTLAHLAGRQPTALWTSR</sequence>
<feature type="transmembrane region" description="Helical" evidence="1">
    <location>
        <begin position="62"/>
        <end position="80"/>
    </location>
</feature>
<name>A0A221T1I0_9DEIO</name>
<keyword evidence="1" id="KW-0472">Membrane</keyword>
<organism evidence="2 3">
    <name type="scientific">Deinococcus ficus</name>
    <dbReference type="NCBI Taxonomy" id="317577"/>
    <lineage>
        <taxon>Bacteria</taxon>
        <taxon>Thermotogati</taxon>
        <taxon>Deinococcota</taxon>
        <taxon>Deinococci</taxon>
        <taxon>Deinococcales</taxon>
        <taxon>Deinococcaceae</taxon>
        <taxon>Deinococcus</taxon>
    </lineage>
</organism>
<dbReference type="KEGG" id="dfc:DFI_16505"/>
<geneLocation type="plasmid" evidence="3">
    <name>pdfi1</name>
</geneLocation>
<feature type="transmembrane region" description="Helical" evidence="1">
    <location>
        <begin position="6"/>
        <end position="25"/>
    </location>
</feature>
<feature type="transmembrane region" description="Helical" evidence="1">
    <location>
        <begin position="37"/>
        <end position="56"/>
    </location>
</feature>
<proteinExistence type="predicted"/>
<evidence type="ECO:0000256" key="1">
    <source>
        <dbReference type="SAM" id="Phobius"/>
    </source>
</evidence>
<dbReference type="AlphaFoldDB" id="A0A221T1I0"/>
<dbReference type="Proteomes" id="UP000259030">
    <property type="component" value="Plasmid pDFI1"/>
</dbReference>
<dbReference type="RefSeq" id="WP_027464150.1">
    <property type="nucleotide sequence ID" value="NZ_CP021082.1"/>
</dbReference>
<evidence type="ECO:0000313" key="3">
    <source>
        <dbReference type="Proteomes" id="UP000259030"/>
    </source>
</evidence>
<keyword evidence="3" id="KW-1185">Reference proteome</keyword>
<evidence type="ECO:0000313" key="2">
    <source>
        <dbReference type="EMBL" id="ASN82757.1"/>
    </source>
</evidence>
<keyword evidence="1" id="KW-0812">Transmembrane</keyword>
<keyword evidence="2" id="KW-0614">Plasmid</keyword>
<protein>
    <submittedName>
        <fullName evidence="2">Uncharacterized protein</fullName>
    </submittedName>
</protein>
<keyword evidence="1" id="KW-1133">Transmembrane helix</keyword>